<dbReference type="PROSITE" id="PS51476">
    <property type="entry name" value="PROTEASOME_BETA_2"/>
    <property type="match status" value="1"/>
</dbReference>
<dbReference type="HOGENOM" id="CLU_093872_0_0_1"/>
<dbReference type="NCBIfam" id="TIGR03692">
    <property type="entry name" value="ATP_dep_HslV"/>
    <property type="match status" value="1"/>
</dbReference>
<evidence type="ECO:0000256" key="1">
    <source>
        <dbReference type="ARBA" id="ARBA00006053"/>
    </source>
</evidence>
<dbReference type="Proteomes" id="UP000009168">
    <property type="component" value="Unassembled WGS sequence"/>
</dbReference>
<dbReference type="OMA" id="WRTDKML"/>
<keyword evidence="3" id="KW-0888">Threonine protease</keyword>
<dbReference type="InParanoid" id="Q247W5"/>
<evidence type="ECO:0000256" key="2">
    <source>
        <dbReference type="ARBA" id="ARBA00022670"/>
    </source>
</evidence>
<dbReference type="SUPFAM" id="SSF56235">
    <property type="entry name" value="N-terminal nucleophile aminohydrolases (Ntn hydrolases)"/>
    <property type="match status" value="1"/>
</dbReference>
<dbReference type="Pfam" id="PF00227">
    <property type="entry name" value="Proteasome"/>
    <property type="match status" value="1"/>
</dbReference>
<organism evidence="5 6">
    <name type="scientific">Tetrahymena thermophila (strain SB210)</name>
    <dbReference type="NCBI Taxonomy" id="312017"/>
    <lineage>
        <taxon>Eukaryota</taxon>
        <taxon>Sar</taxon>
        <taxon>Alveolata</taxon>
        <taxon>Ciliophora</taxon>
        <taxon>Intramacronucleata</taxon>
        <taxon>Oligohymenophorea</taxon>
        <taxon>Hymenostomatida</taxon>
        <taxon>Tetrahymenina</taxon>
        <taxon>Tetrahymenidae</taxon>
        <taxon>Tetrahymena</taxon>
    </lineage>
</organism>
<dbReference type="GO" id="GO:0005839">
    <property type="term" value="C:proteasome core complex"/>
    <property type="evidence" value="ECO:0007669"/>
    <property type="project" value="InterPro"/>
</dbReference>
<dbReference type="InterPro" id="IPR001353">
    <property type="entry name" value="Proteasome_sua/b"/>
</dbReference>
<dbReference type="EMBL" id="GG662455">
    <property type="protein sequence ID" value="EAS04180.1"/>
    <property type="molecule type" value="Genomic_DNA"/>
</dbReference>
<name>Q247W5_TETTS</name>
<sequence length="229" mass="25149">MFGLFGRISQVGKQRLSIQKFFFSSDQKWRQTTILAVKKNNEICIVGDGQVSLGSTVVKTDGRKVRKLANGSICGFAGSLADAFTLMEGLENIMTKQPTLKACITYAKQWRTGKALRHLEATLLVVDKDLIVELDGTGNVLEIPEVIGIGSGGAFAECAARALIDIDGMSAKDIALKSMKIAADKCIYTNHNWVVETLKWDPSEFKQDSIDSIMDSKSLPKFEIPQEKD</sequence>
<gene>
    <name evidence="5" type="ORF">TTHERM_00534030</name>
</gene>
<comment type="similarity">
    <text evidence="1">Belongs to the peptidase T1B family. HslV subfamily.</text>
</comment>
<dbReference type="Gene3D" id="3.60.20.10">
    <property type="entry name" value="Glutamine Phosphoribosylpyrophosphate, subunit 1, domain 1"/>
    <property type="match status" value="1"/>
</dbReference>
<dbReference type="InterPro" id="IPR022281">
    <property type="entry name" value="ATP-dep_Prtase_HsIV_su"/>
</dbReference>
<reference evidence="6" key="1">
    <citation type="journal article" date="2006" name="PLoS Biol.">
        <title>Macronuclear genome sequence of the ciliate Tetrahymena thermophila, a model eukaryote.</title>
        <authorList>
            <person name="Eisen J.A."/>
            <person name="Coyne R.S."/>
            <person name="Wu M."/>
            <person name="Wu D."/>
            <person name="Thiagarajan M."/>
            <person name="Wortman J.R."/>
            <person name="Badger J.H."/>
            <person name="Ren Q."/>
            <person name="Amedeo P."/>
            <person name="Jones K.M."/>
            <person name="Tallon L.J."/>
            <person name="Delcher A.L."/>
            <person name="Salzberg S.L."/>
            <person name="Silva J.C."/>
            <person name="Haas B.J."/>
            <person name="Majoros W.H."/>
            <person name="Farzad M."/>
            <person name="Carlton J.M."/>
            <person name="Smith R.K. Jr."/>
            <person name="Garg J."/>
            <person name="Pearlman R.E."/>
            <person name="Karrer K.M."/>
            <person name="Sun L."/>
            <person name="Manning G."/>
            <person name="Elde N.C."/>
            <person name="Turkewitz A.P."/>
            <person name="Asai D.J."/>
            <person name="Wilkes D.E."/>
            <person name="Wang Y."/>
            <person name="Cai H."/>
            <person name="Collins K."/>
            <person name="Stewart B.A."/>
            <person name="Lee S.R."/>
            <person name="Wilamowska K."/>
            <person name="Weinberg Z."/>
            <person name="Ruzzo W.L."/>
            <person name="Wloga D."/>
            <person name="Gaertig J."/>
            <person name="Frankel J."/>
            <person name="Tsao C.-C."/>
            <person name="Gorovsky M.A."/>
            <person name="Keeling P.J."/>
            <person name="Waller R.F."/>
            <person name="Patron N.J."/>
            <person name="Cherry J.M."/>
            <person name="Stover N.A."/>
            <person name="Krieger C.J."/>
            <person name="del Toro C."/>
            <person name="Ryder H.F."/>
            <person name="Williamson S.C."/>
            <person name="Barbeau R.A."/>
            <person name="Hamilton E.P."/>
            <person name="Orias E."/>
        </authorList>
    </citation>
    <scope>NUCLEOTIDE SEQUENCE [LARGE SCALE GENOMIC DNA]</scope>
    <source>
        <strain evidence="6">SB210</strain>
    </source>
</reference>
<keyword evidence="6" id="KW-1185">Reference proteome</keyword>
<evidence type="ECO:0000256" key="4">
    <source>
        <dbReference type="ARBA" id="ARBA00022801"/>
    </source>
</evidence>
<dbReference type="NCBIfam" id="NF003964">
    <property type="entry name" value="PRK05456.1"/>
    <property type="match status" value="1"/>
</dbReference>
<keyword evidence="4" id="KW-0378">Hydrolase</keyword>
<dbReference type="STRING" id="312017.Q247W5"/>
<evidence type="ECO:0000256" key="3">
    <source>
        <dbReference type="ARBA" id="ARBA00022698"/>
    </source>
</evidence>
<dbReference type="InterPro" id="IPR029055">
    <property type="entry name" value="Ntn_hydrolases_N"/>
</dbReference>
<dbReference type="AlphaFoldDB" id="Q247W5"/>
<dbReference type="GeneID" id="7826729"/>
<keyword evidence="2 5" id="KW-0645">Protease</keyword>
<dbReference type="eggNOG" id="ENOG502RS9W">
    <property type="taxonomic scope" value="Eukaryota"/>
</dbReference>
<dbReference type="KEGG" id="tet:TTHERM_00534030"/>
<dbReference type="GO" id="GO:0009376">
    <property type="term" value="C:HslUV protease complex"/>
    <property type="evidence" value="ECO:0007669"/>
    <property type="project" value="InterPro"/>
</dbReference>
<dbReference type="InterPro" id="IPR023333">
    <property type="entry name" value="Proteasome_suB-type"/>
</dbReference>
<dbReference type="GO" id="GO:0051603">
    <property type="term" value="P:proteolysis involved in protein catabolic process"/>
    <property type="evidence" value="ECO:0007669"/>
    <property type="project" value="InterPro"/>
</dbReference>
<accession>Q247W5</accession>
<proteinExistence type="inferred from homology"/>
<dbReference type="PANTHER" id="PTHR32194:SF7">
    <property type="entry name" value="ATP-DEPENDENT PROTEASE SUBUNIT HSLV"/>
    <property type="match status" value="1"/>
</dbReference>
<dbReference type="OrthoDB" id="276825at2759"/>
<dbReference type="GO" id="GO:0004298">
    <property type="term" value="F:threonine-type endopeptidase activity"/>
    <property type="evidence" value="ECO:0007669"/>
    <property type="project" value="UniProtKB-KW"/>
</dbReference>
<protein>
    <submittedName>
        <fullName evidence="5">ATP-dependent protease HslVU, peptidase subunit</fullName>
    </submittedName>
</protein>
<evidence type="ECO:0000313" key="6">
    <source>
        <dbReference type="Proteomes" id="UP000009168"/>
    </source>
</evidence>
<dbReference type="PANTHER" id="PTHR32194">
    <property type="entry name" value="METALLOPROTEASE TLDD"/>
    <property type="match status" value="1"/>
</dbReference>
<evidence type="ECO:0000313" key="5">
    <source>
        <dbReference type="EMBL" id="EAS04180.1"/>
    </source>
</evidence>
<dbReference type="RefSeq" id="XP_001024425.1">
    <property type="nucleotide sequence ID" value="XM_001024425.1"/>
</dbReference>